<comment type="similarity">
    <text evidence="1">Belongs to the Gfa family.</text>
</comment>
<keyword evidence="2" id="KW-0479">Metal-binding</keyword>
<feature type="domain" description="CENP-V/GFA" evidence="5">
    <location>
        <begin position="5"/>
        <end position="119"/>
    </location>
</feature>
<dbReference type="EMBL" id="HG938353">
    <property type="protein sequence ID" value="CDN47868.1"/>
    <property type="molecule type" value="Genomic_DNA"/>
</dbReference>
<dbReference type="HOGENOM" id="CLU_055491_4_1_5"/>
<dbReference type="PROSITE" id="PS51891">
    <property type="entry name" value="CENP_V_GFA"/>
    <property type="match status" value="1"/>
</dbReference>
<dbReference type="eggNOG" id="COG3791">
    <property type="taxonomic scope" value="Bacteria"/>
</dbReference>
<keyword evidence="3" id="KW-0862">Zinc</keyword>
<dbReference type="GO" id="GO:0046872">
    <property type="term" value="F:metal ion binding"/>
    <property type="evidence" value="ECO:0007669"/>
    <property type="project" value="UniProtKB-KW"/>
</dbReference>
<evidence type="ECO:0000256" key="3">
    <source>
        <dbReference type="ARBA" id="ARBA00022833"/>
    </source>
</evidence>
<sequence length="136" mass="14896">MEQKNSGRCLCGVIRFETVGPLRTVTACHCSQCRRQTGLYYAATSVRAENMTLEGEEALNWYRASDEARRGFCSQCGSALFWQAEGATSISILAGAFDQPSGLVMGEHIYCADKGDFYELPEDGVPHYPGDRPVSA</sequence>
<keyword evidence="7" id="KW-1185">Reference proteome</keyword>
<reference evidence="7" key="1">
    <citation type="journal article" date="2014" name="BMC Genomics">
        <title>Genome sequencing of two Neorhizobium galegae strains reveals a noeT gene responsible for the unusual acetylation of the nodulation factors.</title>
        <authorList>
            <person name="Osterman J."/>
            <person name="Marsh J."/>
            <person name="Laine P.K."/>
            <person name="Zeng Z."/>
            <person name="Alatalo E."/>
            <person name="Sullivan J.T."/>
            <person name="Young J.P."/>
            <person name="Thomas-Oates J."/>
            <person name="Paulin L."/>
            <person name="Lindstrom K."/>
        </authorList>
    </citation>
    <scope>NUCLEOTIDE SEQUENCE [LARGE SCALE GENOMIC DNA]</scope>
    <source>
        <strain evidence="7">HAMBI 540</strain>
    </source>
</reference>
<dbReference type="InterPro" id="IPR006913">
    <property type="entry name" value="CENP-V/GFA"/>
</dbReference>
<dbReference type="GO" id="GO:0016846">
    <property type="term" value="F:carbon-sulfur lyase activity"/>
    <property type="evidence" value="ECO:0007669"/>
    <property type="project" value="InterPro"/>
</dbReference>
<dbReference type="InterPro" id="IPR011057">
    <property type="entry name" value="Mss4-like_sf"/>
</dbReference>
<evidence type="ECO:0000256" key="1">
    <source>
        <dbReference type="ARBA" id="ARBA00005495"/>
    </source>
</evidence>
<dbReference type="Proteomes" id="UP000028181">
    <property type="component" value="Chromosome I"/>
</dbReference>
<dbReference type="PANTHER" id="PTHR33337">
    <property type="entry name" value="GFA DOMAIN-CONTAINING PROTEIN"/>
    <property type="match status" value="1"/>
</dbReference>
<evidence type="ECO:0000313" key="6">
    <source>
        <dbReference type="EMBL" id="CDN47868.1"/>
    </source>
</evidence>
<evidence type="ECO:0000259" key="5">
    <source>
        <dbReference type="PROSITE" id="PS51891"/>
    </source>
</evidence>
<proteinExistence type="inferred from homology"/>
<dbReference type="RefSeq" id="WP_038586609.1">
    <property type="nucleotide sequence ID" value="NZ_HG938353.1"/>
</dbReference>
<organism evidence="6 7">
    <name type="scientific">Neorhizobium galegae bv. orientalis str. HAMBI 540</name>
    <dbReference type="NCBI Taxonomy" id="1028800"/>
    <lineage>
        <taxon>Bacteria</taxon>
        <taxon>Pseudomonadati</taxon>
        <taxon>Pseudomonadota</taxon>
        <taxon>Alphaproteobacteria</taxon>
        <taxon>Hyphomicrobiales</taxon>
        <taxon>Rhizobiaceae</taxon>
        <taxon>Rhizobium/Agrobacterium group</taxon>
        <taxon>Neorhizobium</taxon>
    </lineage>
</organism>
<dbReference type="KEGG" id="ngg:RG540_CH16960"/>
<dbReference type="Gene3D" id="3.90.1590.10">
    <property type="entry name" value="glutathione-dependent formaldehyde- activating enzyme (gfa)"/>
    <property type="match status" value="1"/>
</dbReference>
<dbReference type="OrthoDB" id="9807246at2"/>
<dbReference type="SUPFAM" id="SSF51316">
    <property type="entry name" value="Mss4-like"/>
    <property type="match status" value="1"/>
</dbReference>
<evidence type="ECO:0000256" key="2">
    <source>
        <dbReference type="ARBA" id="ARBA00022723"/>
    </source>
</evidence>
<dbReference type="Pfam" id="PF04828">
    <property type="entry name" value="GFA"/>
    <property type="match status" value="1"/>
</dbReference>
<evidence type="ECO:0000256" key="4">
    <source>
        <dbReference type="ARBA" id="ARBA00023239"/>
    </source>
</evidence>
<dbReference type="GeneID" id="24258193"/>
<dbReference type="PATRIC" id="fig|1028800.3.peg.1710"/>
<name>A0A068SNU3_NEOGA</name>
<keyword evidence="4" id="KW-0456">Lyase</keyword>
<evidence type="ECO:0000313" key="7">
    <source>
        <dbReference type="Proteomes" id="UP000028181"/>
    </source>
</evidence>
<accession>A0A068SNU3</accession>
<dbReference type="AlphaFoldDB" id="A0A068SNU3"/>
<dbReference type="PANTHER" id="PTHR33337:SF40">
    <property type="entry name" value="CENP-V_GFA DOMAIN-CONTAINING PROTEIN-RELATED"/>
    <property type="match status" value="1"/>
</dbReference>
<protein>
    <submittedName>
        <fullName evidence="6">Glutathione-dependent formaldehyde-activating, GFA</fullName>
    </submittedName>
</protein>
<gene>
    <name evidence="6" type="ORF">RG540_CH16960</name>
</gene>